<dbReference type="Pfam" id="PF14497">
    <property type="entry name" value="GST_C_3"/>
    <property type="match status" value="1"/>
</dbReference>
<dbReference type="PANTHER" id="PTHR43968">
    <property type="match status" value="1"/>
</dbReference>
<dbReference type="CDD" id="cd03196">
    <property type="entry name" value="GST_C_5"/>
    <property type="match status" value="1"/>
</dbReference>
<dbReference type="Proteomes" id="UP000662770">
    <property type="component" value="Chromosome"/>
</dbReference>
<dbReference type="Gene3D" id="1.20.1050.10">
    <property type="match status" value="1"/>
</dbReference>
<dbReference type="SUPFAM" id="SSF52833">
    <property type="entry name" value="Thioredoxin-like"/>
    <property type="match status" value="1"/>
</dbReference>
<dbReference type="Pfam" id="PF13417">
    <property type="entry name" value="GST_N_3"/>
    <property type="match status" value="1"/>
</dbReference>
<proteinExistence type="predicted"/>
<dbReference type="EMBL" id="CP071503">
    <property type="protein sequence ID" value="QSX34342.1"/>
    <property type="molecule type" value="Genomic_DNA"/>
</dbReference>
<sequence length="223" mass="25761">MAHSGLPLLYNFRRCPYAMRARLALIASGVTVNVREIELKHKPTALMALSAKATVPVMQLTDGTVLDESADIAYWALQQQDRHQLLQLSAAEQHWTQALLKQNDTEFKYWLDRYKYFDRFPEQTQAAYWQQALVFLQQLEAQLASHQQGYLLQRPTIADLLVMPFVRQCAFVDQAMFAAAQLPWLQQWLAAWLAHPWFIAAMRKHPIWQPGDAEYCLSATLSR</sequence>
<name>A0ABX7QTJ0_9GAMM</name>
<evidence type="ECO:0000313" key="2">
    <source>
        <dbReference type="EMBL" id="QSX34342.1"/>
    </source>
</evidence>
<evidence type="ECO:0000313" key="3">
    <source>
        <dbReference type="Proteomes" id="UP000662770"/>
    </source>
</evidence>
<dbReference type="Gene3D" id="3.40.30.10">
    <property type="entry name" value="Glutaredoxin"/>
    <property type="match status" value="1"/>
</dbReference>
<dbReference type="PROSITE" id="PS50404">
    <property type="entry name" value="GST_NTER"/>
    <property type="match status" value="1"/>
</dbReference>
<dbReference type="InterPro" id="IPR050983">
    <property type="entry name" value="GST_Omega/HSP26"/>
</dbReference>
<dbReference type="PANTHER" id="PTHR43968:SF6">
    <property type="entry name" value="GLUTATHIONE S-TRANSFERASE OMEGA"/>
    <property type="match status" value="1"/>
</dbReference>
<dbReference type="RefSeq" id="WP_207355546.1">
    <property type="nucleotide sequence ID" value="NZ_CP071503.1"/>
</dbReference>
<feature type="domain" description="GST N-terminal" evidence="1">
    <location>
        <begin position="5"/>
        <end position="84"/>
    </location>
</feature>
<dbReference type="SUPFAM" id="SSF47616">
    <property type="entry name" value="GST C-terminal domain-like"/>
    <property type="match status" value="1"/>
</dbReference>
<evidence type="ECO:0000259" key="1">
    <source>
        <dbReference type="PROSITE" id="PS50404"/>
    </source>
</evidence>
<keyword evidence="3" id="KW-1185">Reference proteome</keyword>
<gene>
    <name evidence="2" type="ORF">JYB87_03575</name>
</gene>
<dbReference type="InterPro" id="IPR036282">
    <property type="entry name" value="Glutathione-S-Trfase_C_sf"/>
</dbReference>
<dbReference type="InterPro" id="IPR004046">
    <property type="entry name" value="GST_C"/>
</dbReference>
<protein>
    <submittedName>
        <fullName evidence="2">Glutathione S-transferase</fullName>
    </submittedName>
</protein>
<accession>A0ABX7QTJ0</accession>
<reference evidence="2 3" key="1">
    <citation type="submission" date="2021-03" db="EMBL/GenBank/DDBJ databases">
        <title>Novel species identification of genus Shewanella.</title>
        <authorList>
            <person name="Liu G."/>
            <person name="Zhang Q."/>
        </authorList>
    </citation>
    <scope>NUCLEOTIDE SEQUENCE [LARGE SCALE GENOMIC DNA]</scope>
    <source>
        <strain evidence="2 3">FJAT-51800</strain>
    </source>
</reference>
<dbReference type="InterPro" id="IPR004045">
    <property type="entry name" value="Glutathione_S-Trfase_N"/>
</dbReference>
<dbReference type="InterPro" id="IPR036249">
    <property type="entry name" value="Thioredoxin-like_sf"/>
</dbReference>
<organism evidence="2 3">
    <name type="scientific">Shewanella avicenniae</name>
    <dbReference type="NCBI Taxonomy" id="2814294"/>
    <lineage>
        <taxon>Bacteria</taxon>
        <taxon>Pseudomonadati</taxon>
        <taxon>Pseudomonadota</taxon>
        <taxon>Gammaproteobacteria</taxon>
        <taxon>Alteromonadales</taxon>
        <taxon>Shewanellaceae</taxon>
        <taxon>Shewanella</taxon>
    </lineage>
</organism>